<evidence type="ECO:0000259" key="1">
    <source>
        <dbReference type="Pfam" id="PF05050"/>
    </source>
</evidence>
<dbReference type="KEGG" id="asc:ASAC_0655"/>
<sequence length="209" mass="23265">MLYFWHNIQFLADLNDYVMLNVEGRSVLDVGAFVGDSAIYFALRGARRVVAVEPSPWAFQAAKKNVEVNGLSDRVTLLNCAVGRDEGKALRLAESETNTVFSAERADGSGSYEVPTCTIDSLIEKYGPFEVLKVDCEGCEYGSIPYSKRLGELREVLIEYHDGYEPLAKKLGEEGFEVMYSGHYSGGRLAHKPFDPKLGYIYAVKKRQG</sequence>
<dbReference type="OrthoDB" id="275825at2157"/>
<keyword evidence="2" id="KW-0489">Methyltransferase</keyword>
<dbReference type="Proteomes" id="UP000000346">
    <property type="component" value="Chromosome"/>
</dbReference>
<dbReference type="EMBL" id="CP001742">
    <property type="protein sequence ID" value="ADL19061.1"/>
    <property type="molecule type" value="Genomic_DNA"/>
</dbReference>
<evidence type="ECO:0000313" key="2">
    <source>
        <dbReference type="EMBL" id="ADL19061.1"/>
    </source>
</evidence>
<dbReference type="eggNOG" id="arCOG01400">
    <property type="taxonomic scope" value="Archaea"/>
</dbReference>
<dbReference type="CDD" id="cd02440">
    <property type="entry name" value="AdoMet_MTases"/>
    <property type="match status" value="1"/>
</dbReference>
<dbReference type="HOGENOM" id="CLU_080078_0_0_2"/>
<organism evidence="2 3">
    <name type="scientific">Acidilobus saccharovorans (strain DSM 16705 / JCM 18335 / VKM B-2471 / 345-15)</name>
    <dbReference type="NCBI Taxonomy" id="666510"/>
    <lineage>
        <taxon>Archaea</taxon>
        <taxon>Thermoproteota</taxon>
        <taxon>Thermoprotei</taxon>
        <taxon>Acidilobales</taxon>
        <taxon>Acidilobaceae</taxon>
        <taxon>Acidilobus</taxon>
    </lineage>
</organism>
<gene>
    <name evidence="2" type="ordered locus">ASAC_0655</name>
</gene>
<dbReference type="InterPro" id="IPR006342">
    <property type="entry name" value="FkbM_mtfrase"/>
</dbReference>
<dbReference type="InParanoid" id="D9Q173"/>
<dbReference type="PANTHER" id="PTHR34203">
    <property type="entry name" value="METHYLTRANSFERASE, FKBM FAMILY PROTEIN"/>
    <property type="match status" value="1"/>
</dbReference>
<dbReference type="GO" id="GO:0008168">
    <property type="term" value="F:methyltransferase activity"/>
    <property type="evidence" value="ECO:0007669"/>
    <property type="project" value="UniProtKB-KW"/>
</dbReference>
<dbReference type="GeneID" id="9498888"/>
<dbReference type="NCBIfam" id="TIGR01444">
    <property type="entry name" value="fkbM_fam"/>
    <property type="match status" value="1"/>
</dbReference>
<evidence type="ECO:0000313" key="3">
    <source>
        <dbReference type="Proteomes" id="UP000000346"/>
    </source>
</evidence>
<protein>
    <submittedName>
        <fullName evidence="2">Predicted SAM-dependent methyltransferase</fullName>
    </submittedName>
</protein>
<dbReference type="AlphaFoldDB" id="D9Q173"/>
<dbReference type="Pfam" id="PF05050">
    <property type="entry name" value="Methyltransf_21"/>
    <property type="match status" value="1"/>
</dbReference>
<dbReference type="Gene3D" id="3.40.50.150">
    <property type="entry name" value="Vaccinia Virus protein VP39"/>
    <property type="match status" value="1"/>
</dbReference>
<accession>D9Q173</accession>
<keyword evidence="2" id="KW-0808">Transferase</keyword>
<keyword evidence="3" id="KW-1185">Reference proteome</keyword>
<dbReference type="RefSeq" id="WP_013266573.1">
    <property type="nucleotide sequence ID" value="NC_014374.1"/>
</dbReference>
<dbReference type="InterPro" id="IPR052514">
    <property type="entry name" value="SAM-dependent_MTase"/>
</dbReference>
<dbReference type="SUPFAM" id="SSF53335">
    <property type="entry name" value="S-adenosyl-L-methionine-dependent methyltransferases"/>
    <property type="match status" value="1"/>
</dbReference>
<dbReference type="GO" id="GO:0032259">
    <property type="term" value="P:methylation"/>
    <property type="evidence" value="ECO:0007669"/>
    <property type="project" value="UniProtKB-KW"/>
</dbReference>
<dbReference type="STRING" id="666510.ASAC_0655"/>
<name>D9Q173_ACIS3</name>
<feature type="domain" description="Methyltransferase FkbM" evidence="1">
    <location>
        <begin position="29"/>
        <end position="144"/>
    </location>
</feature>
<dbReference type="PANTHER" id="PTHR34203:SF15">
    <property type="entry name" value="SLL1173 PROTEIN"/>
    <property type="match status" value="1"/>
</dbReference>
<dbReference type="InterPro" id="IPR029063">
    <property type="entry name" value="SAM-dependent_MTases_sf"/>
</dbReference>
<reference evidence="2 3" key="1">
    <citation type="journal article" date="2010" name="Appl. Environ. Microbiol.">
        <title>The genome sequence of the crenarchaeon Acidilobus saccharovorans supports a new order, Acidilobales, and suggests an important ecological role in terrestrial acidic hot springs.</title>
        <authorList>
            <person name="Mardanov A.V."/>
            <person name="Svetlitchnyi V.A."/>
            <person name="Beletsky A.V."/>
            <person name="Prokofeva M.I."/>
            <person name="Bonch-Osmolovskaya E.A."/>
            <person name="Ravin N.V."/>
            <person name="Skryabin K.G."/>
        </authorList>
    </citation>
    <scope>NUCLEOTIDE SEQUENCE [LARGE SCALE GENOMIC DNA]</scope>
    <source>
        <strain evidence="3">DSM 16705 / JCM 18335 / VKM B-2471 / 345-15</strain>
    </source>
</reference>
<proteinExistence type="predicted"/>